<dbReference type="InterPro" id="IPR019775">
    <property type="entry name" value="WD40_repeat_CS"/>
</dbReference>
<keyword evidence="1 3" id="KW-0853">WD repeat</keyword>
<evidence type="ECO:0008006" key="7">
    <source>
        <dbReference type="Google" id="ProtNLM"/>
    </source>
</evidence>
<dbReference type="PANTHER" id="PTHR45532:SF1">
    <property type="entry name" value="WD REPEAT-CONTAINING PROTEIN 97"/>
    <property type="match status" value="1"/>
</dbReference>
<dbReference type="InterPro" id="IPR015943">
    <property type="entry name" value="WD40/YVTN_repeat-like_dom_sf"/>
</dbReference>
<dbReference type="PANTHER" id="PTHR45532">
    <property type="entry name" value="WD REPEAT-CONTAINING PROTEIN 97"/>
    <property type="match status" value="1"/>
</dbReference>
<feature type="compositionally biased region" description="Polar residues" evidence="4">
    <location>
        <begin position="89"/>
        <end position="112"/>
    </location>
</feature>
<dbReference type="SMART" id="SM00320">
    <property type="entry name" value="WD40"/>
    <property type="match status" value="3"/>
</dbReference>
<dbReference type="Proteomes" id="UP000663866">
    <property type="component" value="Unassembled WGS sequence"/>
</dbReference>
<dbReference type="PROSITE" id="PS50294">
    <property type="entry name" value="WD_REPEATS_REGION"/>
    <property type="match status" value="1"/>
</dbReference>
<feature type="region of interest" description="Disordered" evidence="4">
    <location>
        <begin position="89"/>
        <end position="115"/>
    </location>
</feature>
<dbReference type="InterPro" id="IPR001680">
    <property type="entry name" value="WD40_rpt"/>
</dbReference>
<evidence type="ECO:0000313" key="6">
    <source>
        <dbReference type="Proteomes" id="UP000663866"/>
    </source>
</evidence>
<dbReference type="EMBL" id="CAJOBG010001099">
    <property type="protein sequence ID" value="CAF3894230.1"/>
    <property type="molecule type" value="Genomic_DNA"/>
</dbReference>
<dbReference type="Pfam" id="PF00400">
    <property type="entry name" value="WD40"/>
    <property type="match status" value="1"/>
</dbReference>
<accession>A0A819H7V1</accession>
<keyword evidence="6" id="KW-1185">Reference proteome</keyword>
<sequence>MYLHFLVKLLENKINSISSFLLDENSFPINSPIPTDHIATTLKMKASTDAMINSTHFEQHARRTVKFDDDKSPSRQTSDRAISTFNVNFRSPNHNSIPNDSQEAESPNNQHISDAGIHLNQTSPTAQDIKTLIAEHEYIPGGFANLERELEEELLNDFVDEFDEETTRRDRHISSTPTSDHIVNISRSPIELWQRARILIAVHLYRIQDKTLSSHDNTFSTPIVIDPSKRKSIYDNRRSTRIDEFDNLEKILQQKEIKDDRRIIFGLSIIEQFSLDSSQQYQCVDFYDVEEGYIMISNVVDSNQPRSKIKDYSNIGKHKLYNKSNDNRCKESKLIATHKTDSSITQASKLLLYAINKTASHRIQSMELDCPFEFDFMICIPIFRLILGVINIRQQKSLMIIIGDASRKGVFLSKQEISDYVYSILYIHESAMLFIGCMGRVLLYNTQPLQFTSQPLFISELANLPFTPMEAIIHICHVIKHRAVGLLSNRIFVLWQYTPNENTLRKFCNPYRYDFSRCHYNSKFDYIIFAFIDGFILIYQINQMKQTRRCQHHWQMITDLVNSQDQNLLLSSSIDHTINVWNLETLQHLYQYKADEEIFRIDVIHESLFYYRTLKHIILFKLHLHTILFSIINTKVKSLKLFTDMQHIARIIVLVEDNSSILISPVSGCCLNYVSNIAKKPIKQILHDVSRSSIYSLQSDGEIVLYRADNNRCVAEYRIRTKSEQYAITCMTLIHPICTQLFNITTMQTTIEKSLENQIVFLGHANGYISLFQGDSLIMEPILAHKSSILCLETSRTSMKTSKILFTNCEVLLSSSIDRIIHLWNLTLNKFDDSIQLIHIVTVEQEKNISFESIKFLSMIDNFIVANYSDQNYLHIWQLLNISIRTNAQDQWGIVEHPTKGNHHHGQIQAISASLKLKLFASSDTEGTIKIWDNTNSLVREIYLDKSLGAIEFLSQNDELLVAYQDNIHLILPENYLSNYKKLKIKQQTFTTIIAENERLEVTQPLIIPYQSLPIFNYRIKTHHTKQRLQIFERQLAGRFTVMESDSSQSDDENPLSLNTDRLSIISDDADWFGLAEDVKDILRMKKNEIRHQNKQLKTIGTEINEQ</sequence>
<evidence type="ECO:0000256" key="3">
    <source>
        <dbReference type="PROSITE-ProRule" id="PRU00221"/>
    </source>
</evidence>
<dbReference type="Gene3D" id="2.130.10.10">
    <property type="entry name" value="YVTN repeat-like/Quinoprotein amine dehydrogenase"/>
    <property type="match status" value="2"/>
</dbReference>
<dbReference type="PROSITE" id="PS50082">
    <property type="entry name" value="WD_REPEATS_2"/>
    <property type="match status" value="2"/>
</dbReference>
<comment type="caution">
    <text evidence="5">The sequence shown here is derived from an EMBL/GenBank/DDBJ whole genome shotgun (WGS) entry which is preliminary data.</text>
</comment>
<dbReference type="InterPro" id="IPR036322">
    <property type="entry name" value="WD40_repeat_dom_sf"/>
</dbReference>
<evidence type="ECO:0000313" key="5">
    <source>
        <dbReference type="EMBL" id="CAF3894230.1"/>
    </source>
</evidence>
<protein>
    <recommendedName>
        <fullName evidence="7">WD repeat-containing protein</fullName>
    </recommendedName>
</protein>
<organism evidence="5 6">
    <name type="scientific">Rotaria magnacalcarata</name>
    <dbReference type="NCBI Taxonomy" id="392030"/>
    <lineage>
        <taxon>Eukaryota</taxon>
        <taxon>Metazoa</taxon>
        <taxon>Spiralia</taxon>
        <taxon>Gnathifera</taxon>
        <taxon>Rotifera</taxon>
        <taxon>Eurotatoria</taxon>
        <taxon>Bdelloidea</taxon>
        <taxon>Philodinida</taxon>
        <taxon>Philodinidae</taxon>
        <taxon>Rotaria</taxon>
    </lineage>
</organism>
<reference evidence="5" key="1">
    <citation type="submission" date="2021-02" db="EMBL/GenBank/DDBJ databases">
        <authorList>
            <person name="Nowell W R."/>
        </authorList>
    </citation>
    <scope>NUCLEOTIDE SEQUENCE</scope>
</reference>
<proteinExistence type="predicted"/>
<dbReference type="AlphaFoldDB" id="A0A819H7V1"/>
<dbReference type="PROSITE" id="PS00678">
    <property type="entry name" value="WD_REPEATS_1"/>
    <property type="match status" value="1"/>
</dbReference>
<keyword evidence="2" id="KW-0677">Repeat</keyword>
<evidence type="ECO:0000256" key="1">
    <source>
        <dbReference type="ARBA" id="ARBA00022574"/>
    </source>
</evidence>
<feature type="repeat" description="WD" evidence="3">
    <location>
        <begin position="901"/>
        <end position="933"/>
    </location>
</feature>
<gene>
    <name evidence="5" type="ORF">OVN521_LOCUS9151</name>
</gene>
<evidence type="ECO:0000256" key="2">
    <source>
        <dbReference type="ARBA" id="ARBA00022737"/>
    </source>
</evidence>
<name>A0A819H7V1_9BILA</name>
<feature type="repeat" description="WD" evidence="3">
    <location>
        <begin position="550"/>
        <end position="591"/>
    </location>
</feature>
<dbReference type="SUPFAM" id="SSF50978">
    <property type="entry name" value="WD40 repeat-like"/>
    <property type="match status" value="1"/>
</dbReference>
<evidence type="ECO:0000256" key="4">
    <source>
        <dbReference type="SAM" id="MobiDB-lite"/>
    </source>
</evidence>